<dbReference type="PROSITE" id="PS51782">
    <property type="entry name" value="LYSM"/>
    <property type="match status" value="1"/>
</dbReference>
<protein>
    <submittedName>
        <fullName evidence="5">Peptidoglycan-binding protein</fullName>
    </submittedName>
</protein>
<reference evidence="6" key="1">
    <citation type="submission" date="2015-09" db="EMBL/GenBank/DDBJ databases">
        <authorList>
            <person name="Graham D.E."/>
            <person name="Mahan K.M."/>
            <person name="Klingeman D.M."/>
            <person name="Fida T."/>
            <person name="Giannone R.J."/>
            <person name="Hettich R.L."/>
            <person name="Parry R.J."/>
            <person name="Spain J.C."/>
        </authorList>
    </citation>
    <scope>NUCLEOTIDE SEQUENCE [LARGE SCALE GENOMIC DNA]</scope>
    <source>
        <strain evidence="6">JCM 4701</strain>
    </source>
</reference>
<feature type="signal peptide" evidence="3">
    <location>
        <begin position="1"/>
        <end position="35"/>
    </location>
</feature>
<dbReference type="InterPro" id="IPR036779">
    <property type="entry name" value="LysM_dom_sf"/>
</dbReference>
<dbReference type="GO" id="GO:0016787">
    <property type="term" value="F:hydrolase activity"/>
    <property type="evidence" value="ECO:0007669"/>
    <property type="project" value="UniProtKB-KW"/>
</dbReference>
<gene>
    <name evidence="5" type="ORF">AOB60_13575</name>
</gene>
<dbReference type="RefSeq" id="WP_073445231.1">
    <property type="nucleotide sequence ID" value="NZ_LJSN01000002.1"/>
</dbReference>
<proteinExistence type="inferred from homology"/>
<feature type="domain" description="LysM" evidence="4">
    <location>
        <begin position="145"/>
        <end position="194"/>
    </location>
</feature>
<evidence type="ECO:0000313" key="5">
    <source>
        <dbReference type="EMBL" id="PNE41644.1"/>
    </source>
</evidence>
<comment type="similarity">
    <text evidence="1">Belongs to the transglycosylase family. Rpf subfamily.</text>
</comment>
<dbReference type="SUPFAM" id="SSF53955">
    <property type="entry name" value="Lysozyme-like"/>
    <property type="match status" value="1"/>
</dbReference>
<name>A0A2N8PKV0_STRNR</name>
<dbReference type="Proteomes" id="UP000236047">
    <property type="component" value="Unassembled WGS sequence"/>
</dbReference>
<dbReference type="InterPro" id="IPR010618">
    <property type="entry name" value="RPF"/>
</dbReference>
<dbReference type="EMBL" id="LJSN01000002">
    <property type="protein sequence ID" value="PNE41644.1"/>
    <property type="molecule type" value="Genomic_DNA"/>
</dbReference>
<feature type="chain" id="PRO_5014802507" evidence="3">
    <location>
        <begin position="36"/>
        <end position="195"/>
    </location>
</feature>
<comment type="caution">
    <text evidence="5">The sequence shown here is derived from an EMBL/GenBank/DDBJ whole genome shotgun (WGS) entry which is preliminary data.</text>
</comment>
<evidence type="ECO:0000256" key="1">
    <source>
        <dbReference type="ARBA" id="ARBA00010830"/>
    </source>
</evidence>
<keyword evidence="6" id="KW-1185">Reference proteome</keyword>
<evidence type="ECO:0000256" key="3">
    <source>
        <dbReference type="SAM" id="SignalP"/>
    </source>
</evidence>
<dbReference type="InterPro" id="IPR023346">
    <property type="entry name" value="Lysozyme-like_dom_sf"/>
</dbReference>
<evidence type="ECO:0000313" key="6">
    <source>
        <dbReference type="Proteomes" id="UP000236047"/>
    </source>
</evidence>
<dbReference type="CDD" id="cd00118">
    <property type="entry name" value="LysM"/>
    <property type="match status" value="1"/>
</dbReference>
<sequence length="195" mass="21031">MSDISSAPRRRVESVGLLIAAAAALILCLPGGAAADGAPGGDGGGDDGGRPSYACADDQWPWGCLAECESGGDWHINTGNDYYGGLQFWQPTWERYGGLKYADRADLASRDEQIEIAKRVQADQGWGAWPTCARRYGLLDDLDDHGHVVRRGDTLAGIARRRHVKGGWRALYEANRDAIGDDPRHLTAGIRLALD</sequence>
<dbReference type="CDD" id="cd13925">
    <property type="entry name" value="RPF"/>
    <property type="match status" value="1"/>
</dbReference>
<dbReference type="Gene3D" id="3.10.350.10">
    <property type="entry name" value="LysM domain"/>
    <property type="match status" value="1"/>
</dbReference>
<dbReference type="Pfam" id="PF06737">
    <property type="entry name" value="Transglycosylas"/>
    <property type="match status" value="1"/>
</dbReference>
<keyword evidence="3" id="KW-0732">Signal</keyword>
<dbReference type="AlphaFoldDB" id="A0A2N8PKV0"/>
<evidence type="ECO:0000259" key="4">
    <source>
        <dbReference type="PROSITE" id="PS51782"/>
    </source>
</evidence>
<organism evidence="5 6">
    <name type="scientific">Streptomyces noursei</name>
    <name type="common">Streptomyces albulus</name>
    <dbReference type="NCBI Taxonomy" id="1971"/>
    <lineage>
        <taxon>Bacteria</taxon>
        <taxon>Bacillati</taxon>
        <taxon>Actinomycetota</taxon>
        <taxon>Actinomycetes</taxon>
        <taxon>Kitasatosporales</taxon>
        <taxon>Streptomycetaceae</taxon>
        <taxon>Streptomyces</taxon>
    </lineage>
</organism>
<dbReference type="InterPro" id="IPR018392">
    <property type="entry name" value="LysM"/>
</dbReference>
<accession>A0A2N8PKV0</accession>
<dbReference type="Gene3D" id="1.10.530.10">
    <property type="match status" value="1"/>
</dbReference>
<evidence type="ECO:0000256" key="2">
    <source>
        <dbReference type="ARBA" id="ARBA00022801"/>
    </source>
</evidence>
<keyword evidence="2" id="KW-0378">Hydrolase</keyword>